<dbReference type="PROSITE" id="PS51720">
    <property type="entry name" value="G_AIG1"/>
    <property type="match status" value="1"/>
</dbReference>
<protein>
    <submittedName>
        <fullName evidence="6">GTPase IMAP family member 7-like</fullName>
    </submittedName>
</protein>
<evidence type="ECO:0000313" key="5">
    <source>
        <dbReference type="Proteomes" id="UP000504612"/>
    </source>
</evidence>
<comment type="similarity">
    <text evidence="1">Belongs to the TRAFAC class TrmE-Era-EngA-EngB-Septin-like GTPase superfamily. AIG1/Toc34/Toc159-like paraseptin GTPase family. IAN subfamily.</text>
</comment>
<dbReference type="Pfam" id="PF04548">
    <property type="entry name" value="AIG1"/>
    <property type="match status" value="1"/>
</dbReference>
<organism evidence="5 6">
    <name type="scientific">Notechis scutatus</name>
    <name type="common">mainland tiger snake</name>
    <dbReference type="NCBI Taxonomy" id="8663"/>
    <lineage>
        <taxon>Eukaryota</taxon>
        <taxon>Metazoa</taxon>
        <taxon>Chordata</taxon>
        <taxon>Craniata</taxon>
        <taxon>Vertebrata</taxon>
        <taxon>Euteleostomi</taxon>
        <taxon>Lepidosauria</taxon>
        <taxon>Squamata</taxon>
        <taxon>Bifurcata</taxon>
        <taxon>Unidentata</taxon>
        <taxon>Episquamata</taxon>
        <taxon>Toxicofera</taxon>
        <taxon>Serpentes</taxon>
        <taxon>Colubroidea</taxon>
        <taxon>Elapidae</taxon>
        <taxon>Hydrophiinae</taxon>
        <taxon>Notechis</taxon>
    </lineage>
</organism>
<name>A0A6J1VWF9_9SAUR</name>
<dbReference type="InterPro" id="IPR006703">
    <property type="entry name" value="G_AIG1"/>
</dbReference>
<dbReference type="FunFam" id="3.40.50.300:FF:000366">
    <property type="entry name" value="GTPase, IMAP family member 2"/>
    <property type="match status" value="1"/>
</dbReference>
<reference evidence="6" key="1">
    <citation type="submission" date="2025-08" db="UniProtKB">
        <authorList>
            <consortium name="RefSeq"/>
        </authorList>
    </citation>
    <scope>IDENTIFICATION</scope>
</reference>
<dbReference type="GeneID" id="113429112"/>
<evidence type="ECO:0000256" key="2">
    <source>
        <dbReference type="ARBA" id="ARBA00022741"/>
    </source>
</evidence>
<dbReference type="GO" id="GO:0005525">
    <property type="term" value="F:GTP binding"/>
    <property type="evidence" value="ECO:0007669"/>
    <property type="project" value="UniProtKB-KW"/>
</dbReference>
<evidence type="ECO:0000256" key="1">
    <source>
        <dbReference type="ARBA" id="ARBA00008535"/>
    </source>
</evidence>
<keyword evidence="3" id="KW-0342">GTP-binding</keyword>
<accession>A0A6J1VWF9</accession>
<dbReference type="SUPFAM" id="SSF52540">
    <property type="entry name" value="P-loop containing nucleoside triphosphate hydrolases"/>
    <property type="match status" value="1"/>
</dbReference>
<dbReference type="RefSeq" id="XP_026547410.1">
    <property type="nucleotide sequence ID" value="XM_026691625.1"/>
</dbReference>
<evidence type="ECO:0000259" key="4">
    <source>
        <dbReference type="PROSITE" id="PS51720"/>
    </source>
</evidence>
<dbReference type="AlphaFoldDB" id="A0A6J1VWF9"/>
<dbReference type="KEGG" id="nss:113429112"/>
<gene>
    <name evidence="6" type="primary">LOC113429112</name>
</gene>
<dbReference type="InterPro" id="IPR027417">
    <property type="entry name" value="P-loop_NTPase"/>
</dbReference>
<dbReference type="PANTHER" id="PTHR10903:SF170">
    <property type="entry name" value="GTPASE IMAP FAMILY MEMBER 7"/>
    <property type="match status" value="1"/>
</dbReference>
<evidence type="ECO:0000256" key="3">
    <source>
        <dbReference type="ARBA" id="ARBA00023134"/>
    </source>
</evidence>
<feature type="domain" description="AIG1-type G" evidence="4">
    <location>
        <begin position="1"/>
        <end position="189"/>
    </location>
</feature>
<dbReference type="PANTHER" id="PTHR10903">
    <property type="entry name" value="GTPASE, IMAP FAMILY MEMBER-RELATED"/>
    <property type="match status" value="1"/>
</dbReference>
<proteinExistence type="inferred from homology"/>
<evidence type="ECO:0000313" key="6">
    <source>
        <dbReference type="RefSeq" id="XP_026547410.1"/>
    </source>
</evidence>
<dbReference type="InterPro" id="IPR045058">
    <property type="entry name" value="GIMA/IAN/Toc"/>
</dbReference>
<dbReference type="Proteomes" id="UP000504612">
    <property type="component" value="Unplaced"/>
</dbReference>
<dbReference type="Gene3D" id="3.40.50.300">
    <property type="entry name" value="P-loop containing nucleotide triphosphate hydrolases"/>
    <property type="match status" value="1"/>
</dbReference>
<keyword evidence="5" id="KW-1185">Reference proteome</keyword>
<sequence>MGNTILGSNVFISKMTLGSLSKTCQMAEKRLNGRKVVVVDMPGFSGSWYLMFLWQYTITEITKSVNLCSPGPHVILWVIHQGHFAQEEKDMAQLIQEIFSLKGKNYMILLFTHNNDQEGQTFEQFISQGGSSLKDRLDLCGNRFLVFNNKAEGEEQEALVAQLLKMTDDLVERNGEAPCYTEDMLKIDLENVKKKPSQFLVLPFQIETLQDGPFGTPQPCFSPFCILVVSKNLSQRLLAESP</sequence>
<keyword evidence="2" id="KW-0547">Nucleotide-binding</keyword>